<dbReference type="Proteomes" id="UP000694403">
    <property type="component" value="Unplaced"/>
</dbReference>
<accession>A0A8C3S4M1</accession>
<feature type="region of interest" description="Disordered" evidence="15">
    <location>
        <begin position="1"/>
        <end position="57"/>
    </location>
</feature>
<evidence type="ECO:0000256" key="7">
    <source>
        <dbReference type="ARBA" id="ARBA00022692"/>
    </source>
</evidence>
<evidence type="ECO:0000256" key="5">
    <source>
        <dbReference type="ARBA" id="ARBA00022448"/>
    </source>
</evidence>
<feature type="compositionally biased region" description="Basic and acidic residues" evidence="15">
    <location>
        <begin position="279"/>
        <end position="294"/>
    </location>
</feature>
<evidence type="ECO:0000256" key="10">
    <source>
        <dbReference type="ARBA" id="ARBA00022989"/>
    </source>
</evidence>
<evidence type="ECO:0000256" key="14">
    <source>
        <dbReference type="ARBA" id="ARBA00032688"/>
    </source>
</evidence>
<organism evidence="16 17">
    <name type="scientific">Chelydra serpentina</name>
    <name type="common">Snapping turtle</name>
    <name type="synonym">Testudo serpentina</name>
    <dbReference type="NCBI Taxonomy" id="8475"/>
    <lineage>
        <taxon>Eukaryota</taxon>
        <taxon>Metazoa</taxon>
        <taxon>Chordata</taxon>
        <taxon>Craniata</taxon>
        <taxon>Vertebrata</taxon>
        <taxon>Euteleostomi</taxon>
        <taxon>Archelosauria</taxon>
        <taxon>Testudinata</taxon>
        <taxon>Testudines</taxon>
        <taxon>Cryptodira</taxon>
        <taxon>Durocryptodira</taxon>
        <taxon>Americhelydia</taxon>
        <taxon>Chelydroidea</taxon>
        <taxon>Chelydridae</taxon>
        <taxon>Chelydra</taxon>
    </lineage>
</organism>
<keyword evidence="6" id="KW-0679">Respiratory chain</keyword>
<comment type="function">
    <text evidence="1">Accessory subunit of the mitochondrial membrane respiratory chain NADH dehydrogenase (Complex I), that is believed not to be involved in catalysis. Complex I functions in the transfer of electrons from NADH to the respiratory chain. The immediate electron acceptor for the enzyme is believed to be ubiquinone.</text>
</comment>
<evidence type="ECO:0000313" key="17">
    <source>
        <dbReference type="Proteomes" id="UP000694403"/>
    </source>
</evidence>
<keyword evidence="17" id="KW-1185">Reference proteome</keyword>
<evidence type="ECO:0000256" key="6">
    <source>
        <dbReference type="ARBA" id="ARBA00022660"/>
    </source>
</evidence>
<reference evidence="16" key="1">
    <citation type="submission" date="2025-08" db="UniProtKB">
        <authorList>
            <consortium name="Ensembl"/>
        </authorList>
    </citation>
    <scope>IDENTIFICATION</scope>
</reference>
<keyword evidence="8" id="KW-0999">Mitochondrion inner membrane</keyword>
<evidence type="ECO:0000256" key="11">
    <source>
        <dbReference type="ARBA" id="ARBA00023128"/>
    </source>
</evidence>
<reference evidence="16" key="2">
    <citation type="submission" date="2025-09" db="UniProtKB">
        <authorList>
            <consortium name="Ensembl"/>
        </authorList>
    </citation>
    <scope>IDENTIFICATION</scope>
</reference>
<comment type="subcellular location">
    <subcellularLocation>
        <location evidence="2">Mitochondrion inner membrane</location>
        <topology evidence="2">Single-pass membrane protein</topology>
        <orientation evidence="2">Matrix side</orientation>
    </subcellularLocation>
</comment>
<evidence type="ECO:0000256" key="12">
    <source>
        <dbReference type="ARBA" id="ARBA00023136"/>
    </source>
</evidence>
<dbReference type="PANTHER" id="PTHR15082:SF2">
    <property type="entry name" value="NADH DEHYDROGENASE [UBIQUINONE] 1 BETA SUBCOMPLEX SUBUNIT 3"/>
    <property type="match status" value="1"/>
</dbReference>
<keyword evidence="5" id="KW-0813">Transport</keyword>
<evidence type="ECO:0000313" key="16">
    <source>
        <dbReference type="Ensembl" id="ENSCSRP00000008650.1"/>
    </source>
</evidence>
<evidence type="ECO:0000256" key="3">
    <source>
        <dbReference type="ARBA" id="ARBA00005667"/>
    </source>
</evidence>
<evidence type="ECO:0000256" key="2">
    <source>
        <dbReference type="ARBA" id="ARBA00004298"/>
    </source>
</evidence>
<dbReference type="GO" id="GO:0022900">
    <property type="term" value="P:electron transport chain"/>
    <property type="evidence" value="ECO:0007669"/>
    <property type="project" value="InterPro"/>
</dbReference>
<keyword evidence="7" id="KW-0812">Transmembrane</keyword>
<feature type="compositionally biased region" description="Gly residues" evidence="15">
    <location>
        <begin position="1"/>
        <end position="11"/>
    </location>
</feature>
<dbReference type="AlphaFoldDB" id="A0A8C3S4M1"/>
<keyword evidence="12" id="KW-0472">Membrane</keyword>
<sequence length="378" mass="40551">MGRGVYAGQGKGSSIATGRVYERGRRAGVPEGQGTRSMRGRDPRVPRGGVYTESGEGSTQVAVPSAMAAASAGAPQPVGCRCLSCPHICADKGDPGPCPRPSREQRGPPRAQHPLRADGLPRPGESQGLTSACPAPRLQRGAQRPPPLPARCPRYLPPPLPVPFRPPLRPALQCNNAPGHWAPPNKRRAHWLFPPLLPLALPPTDSWHRGWEPGTRLRERRLRLRRNGAGPQRRLGATGSGAGKGPGTCAPGGVPCRSQSETATSASGAGASGLSCVTERPDMGHGHEHGHGKVKLPDYKQWKIEGTPLEDVQERLARRGLRDPWLRNEAWRYVGGYAKPVTVLDVLTKGFKWGFLAFVVALGVEYTLFPPKKNGGHH</sequence>
<proteinExistence type="inferred from homology"/>
<evidence type="ECO:0000256" key="8">
    <source>
        <dbReference type="ARBA" id="ARBA00022792"/>
    </source>
</evidence>
<dbReference type="Pfam" id="PF08122">
    <property type="entry name" value="NDUF_B12"/>
    <property type="match status" value="1"/>
</dbReference>
<evidence type="ECO:0000256" key="9">
    <source>
        <dbReference type="ARBA" id="ARBA00022982"/>
    </source>
</evidence>
<dbReference type="PANTHER" id="PTHR15082">
    <property type="entry name" value="NADH-UBIQUINONE OXIDOREDUCTASE B12 SUBUNIT"/>
    <property type="match status" value="1"/>
</dbReference>
<protein>
    <recommendedName>
        <fullName evidence="4">NADH dehydrogenase [ubiquinone] 1 beta subcomplex subunit 3</fullName>
    </recommendedName>
    <alternativeName>
        <fullName evidence="13">Complex I-B12</fullName>
    </alternativeName>
    <alternativeName>
        <fullName evidence="14">NADH-ubiquinone oxidoreductase B12 subunit</fullName>
    </alternativeName>
</protein>
<name>A0A8C3S4M1_CHESE</name>
<dbReference type="Ensembl" id="ENSCSRT00000008950.1">
    <property type="protein sequence ID" value="ENSCSRP00000008650.1"/>
    <property type="gene ID" value="ENSCSRG00000006467.1"/>
</dbReference>
<dbReference type="GO" id="GO:0032981">
    <property type="term" value="P:mitochondrial respiratory chain complex I assembly"/>
    <property type="evidence" value="ECO:0007669"/>
    <property type="project" value="TreeGrafter"/>
</dbReference>
<keyword evidence="9" id="KW-0249">Electron transport</keyword>
<keyword evidence="10" id="KW-1133">Transmembrane helix</keyword>
<dbReference type="GO" id="GO:0005743">
    <property type="term" value="C:mitochondrial inner membrane"/>
    <property type="evidence" value="ECO:0007669"/>
    <property type="project" value="UniProtKB-SubCell"/>
</dbReference>
<evidence type="ECO:0000256" key="15">
    <source>
        <dbReference type="SAM" id="MobiDB-lite"/>
    </source>
</evidence>
<evidence type="ECO:0000256" key="13">
    <source>
        <dbReference type="ARBA" id="ARBA00030217"/>
    </source>
</evidence>
<comment type="similarity">
    <text evidence="3">Belongs to the complex I NDUFB3 subunit family.</text>
</comment>
<evidence type="ECO:0000256" key="1">
    <source>
        <dbReference type="ARBA" id="ARBA00003195"/>
    </source>
</evidence>
<dbReference type="InterPro" id="IPR012576">
    <property type="entry name" value="NDUFB3"/>
</dbReference>
<feature type="region of interest" description="Disordered" evidence="15">
    <location>
        <begin position="225"/>
        <end position="294"/>
    </location>
</feature>
<feature type="region of interest" description="Disordered" evidence="15">
    <location>
        <begin position="95"/>
        <end position="151"/>
    </location>
</feature>
<evidence type="ECO:0000256" key="4">
    <source>
        <dbReference type="ARBA" id="ARBA00018680"/>
    </source>
</evidence>
<keyword evidence="11" id="KW-0496">Mitochondrion</keyword>